<feature type="transmembrane region" description="Helical" evidence="8">
    <location>
        <begin position="76"/>
        <end position="96"/>
    </location>
</feature>
<evidence type="ECO:0000256" key="6">
    <source>
        <dbReference type="ARBA" id="ARBA00022777"/>
    </source>
</evidence>
<keyword evidence="8" id="KW-0812">Transmembrane</keyword>
<gene>
    <name evidence="9" type="ORF">SAMN04488529_101494</name>
</gene>
<dbReference type="SMART" id="SM00387">
    <property type="entry name" value="HATPase_c"/>
    <property type="match status" value="1"/>
</dbReference>
<reference evidence="9 10" key="1">
    <citation type="submission" date="2016-10" db="EMBL/GenBank/DDBJ databases">
        <authorList>
            <person name="de Groot N.N."/>
        </authorList>
    </citation>
    <scope>NUCLEOTIDE SEQUENCE [LARGE SCALE GENOMIC DNA]</scope>
    <source>
        <strain evidence="9 10">DSM 12272</strain>
    </source>
</reference>
<dbReference type="InterPro" id="IPR036097">
    <property type="entry name" value="HisK_dim/P_sf"/>
</dbReference>
<evidence type="ECO:0000256" key="5">
    <source>
        <dbReference type="ARBA" id="ARBA00022679"/>
    </source>
</evidence>
<dbReference type="PRINTS" id="PR00344">
    <property type="entry name" value="BCTRLSENSOR"/>
</dbReference>
<comment type="catalytic activity">
    <reaction evidence="1">
        <text>ATP + protein L-histidine = ADP + protein N-phospho-L-histidine.</text>
        <dbReference type="EC" id="2.7.13.3"/>
    </reaction>
</comment>
<dbReference type="GO" id="GO:0000155">
    <property type="term" value="F:phosphorelay sensor kinase activity"/>
    <property type="evidence" value="ECO:0007669"/>
    <property type="project" value="InterPro"/>
</dbReference>
<dbReference type="STRING" id="94869.SAMN04488529_101494"/>
<dbReference type="PANTHER" id="PTHR43547:SF2">
    <property type="entry name" value="HYBRID SIGNAL TRANSDUCTION HISTIDINE KINASE C"/>
    <property type="match status" value="1"/>
</dbReference>
<proteinExistence type="predicted"/>
<feature type="transmembrane region" description="Helical" evidence="8">
    <location>
        <begin position="18"/>
        <end position="37"/>
    </location>
</feature>
<keyword evidence="6 9" id="KW-0418">Kinase</keyword>
<evidence type="ECO:0000256" key="1">
    <source>
        <dbReference type="ARBA" id="ARBA00000085"/>
    </source>
</evidence>
<feature type="transmembrane region" description="Helical" evidence="8">
    <location>
        <begin position="199"/>
        <end position="217"/>
    </location>
</feature>
<evidence type="ECO:0000313" key="9">
    <source>
        <dbReference type="EMBL" id="SDO80915.1"/>
    </source>
</evidence>
<protein>
    <recommendedName>
        <fullName evidence="3">histidine kinase</fullName>
        <ecNumber evidence="3">2.7.13.3</ecNumber>
    </recommendedName>
</protein>
<dbReference type="Gene3D" id="1.10.287.130">
    <property type="match status" value="1"/>
</dbReference>
<dbReference type="AlphaFoldDB" id="A0A1H0MKS6"/>
<keyword evidence="10" id="KW-1185">Reference proteome</keyword>
<keyword evidence="8" id="KW-0472">Membrane</keyword>
<evidence type="ECO:0000256" key="7">
    <source>
        <dbReference type="ARBA" id="ARBA00023012"/>
    </source>
</evidence>
<name>A0A1H0MKS6_9CLOT</name>
<sequence>MDTECDGYKIHYQEKCEFIKSIFAWNLFLIAVIMLFIKKWELYNMILQVIKLLVVITLLIFITHSDNINPKPIQKIVKINIIIMISVFVLQLVPLVDLNLINYLLSFSAENNNVDQGSIYIYILYYILSKYKYKNSRSIIIEYKIILTIIILLNLLSNFWFKNNITILIVYNVIVEIMLFMAMKNTFKEKLIINKKINIFKVNIIVCFICVNAMKILKVFNFNILYSFVEAIKFAVFIVFITEIINNIAKNMYSFIFKDIHSINKRLEEINYEIIIRNEELEKSEIEMEKKQKKYRNLLNSLSKAIIIVSTANNRIMYCNADFQKLIEVNNIRKILNKKIQNVVNLYFNYEDLNNLNREELYFGNTILNSGKQLEIRLSNYSKNKEEITMIFEDITEKIKIEKIKDEIERKKINDNIKKNFLSNVSHDFKIPINVIYSATQLENLLIINNDIEGVKKYNSISKQNCLTLIKLTNNIIDISKISSEYVNPILTLGNIVEFIEDRVASLVEYAKLKKINIIFDTYEEEVYMKYDGELMERIILNLVSNAIKFTPEQGYINISVNNNEKNIFISVEDTGSGMDEKFAKQAFDKYSMKLQASYANVQGTGVGLYVVYNLVNLQKGEIWVDSKLGKGSKFTMKFCKE</sequence>
<evidence type="ECO:0000313" key="10">
    <source>
        <dbReference type="Proteomes" id="UP000198597"/>
    </source>
</evidence>
<evidence type="ECO:0000256" key="3">
    <source>
        <dbReference type="ARBA" id="ARBA00012438"/>
    </source>
</evidence>
<feature type="transmembrane region" description="Helical" evidence="8">
    <location>
        <begin position="223"/>
        <end position="245"/>
    </location>
</feature>
<dbReference type="PROSITE" id="PS50109">
    <property type="entry name" value="HIS_KIN"/>
    <property type="match status" value="1"/>
</dbReference>
<dbReference type="RefSeq" id="WP_089965428.1">
    <property type="nucleotide sequence ID" value="NZ_CP071376.1"/>
</dbReference>
<evidence type="ECO:0000256" key="8">
    <source>
        <dbReference type="SAM" id="Phobius"/>
    </source>
</evidence>
<feature type="transmembrane region" description="Helical" evidence="8">
    <location>
        <begin position="167"/>
        <end position="187"/>
    </location>
</feature>
<dbReference type="InterPro" id="IPR036890">
    <property type="entry name" value="HATPase_C_sf"/>
</dbReference>
<dbReference type="InterPro" id="IPR003594">
    <property type="entry name" value="HATPase_dom"/>
</dbReference>
<feature type="transmembrane region" description="Helical" evidence="8">
    <location>
        <begin position="145"/>
        <end position="161"/>
    </location>
</feature>
<feature type="transmembrane region" description="Helical" evidence="8">
    <location>
        <begin position="43"/>
        <end position="64"/>
    </location>
</feature>
<dbReference type="PANTHER" id="PTHR43547">
    <property type="entry name" value="TWO-COMPONENT HISTIDINE KINASE"/>
    <property type="match status" value="1"/>
</dbReference>
<dbReference type="Gene3D" id="3.30.565.10">
    <property type="entry name" value="Histidine kinase-like ATPase, C-terminal domain"/>
    <property type="match status" value="1"/>
</dbReference>
<evidence type="ECO:0000256" key="2">
    <source>
        <dbReference type="ARBA" id="ARBA00004370"/>
    </source>
</evidence>
<dbReference type="Proteomes" id="UP000198597">
    <property type="component" value="Unassembled WGS sequence"/>
</dbReference>
<dbReference type="SUPFAM" id="SSF47384">
    <property type="entry name" value="Homodimeric domain of signal transducing histidine kinase"/>
    <property type="match status" value="1"/>
</dbReference>
<dbReference type="EMBL" id="FNJM01000001">
    <property type="protein sequence ID" value="SDO80915.1"/>
    <property type="molecule type" value="Genomic_DNA"/>
</dbReference>
<dbReference type="SUPFAM" id="SSF55874">
    <property type="entry name" value="ATPase domain of HSP90 chaperone/DNA topoisomerase II/histidine kinase"/>
    <property type="match status" value="1"/>
</dbReference>
<dbReference type="OrthoDB" id="9813394at2"/>
<dbReference type="CDD" id="cd00082">
    <property type="entry name" value="HisKA"/>
    <property type="match status" value="1"/>
</dbReference>
<dbReference type="InterPro" id="IPR003661">
    <property type="entry name" value="HisK_dim/P_dom"/>
</dbReference>
<keyword evidence="8" id="KW-1133">Transmembrane helix</keyword>
<dbReference type="SMART" id="SM00388">
    <property type="entry name" value="HisKA"/>
    <property type="match status" value="1"/>
</dbReference>
<dbReference type="EC" id="2.7.13.3" evidence="3"/>
<comment type="subcellular location">
    <subcellularLocation>
        <location evidence="2">Membrane</location>
    </subcellularLocation>
</comment>
<keyword evidence="5" id="KW-0808">Transferase</keyword>
<dbReference type="InterPro" id="IPR004358">
    <property type="entry name" value="Sig_transdc_His_kin-like_C"/>
</dbReference>
<accession>A0A1H0MKS6</accession>
<dbReference type="FunFam" id="3.30.565.10:FF:000006">
    <property type="entry name" value="Sensor histidine kinase WalK"/>
    <property type="match status" value="1"/>
</dbReference>
<keyword evidence="4" id="KW-0597">Phosphoprotein</keyword>
<keyword evidence="7" id="KW-0902">Two-component regulatory system</keyword>
<dbReference type="GeneID" id="65310542"/>
<dbReference type="GO" id="GO:0016020">
    <property type="term" value="C:membrane"/>
    <property type="evidence" value="ECO:0007669"/>
    <property type="project" value="UniProtKB-SubCell"/>
</dbReference>
<evidence type="ECO:0000256" key="4">
    <source>
        <dbReference type="ARBA" id="ARBA00022553"/>
    </source>
</evidence>
<organism evidence="9 10">
    <name type="scientific">Clostridium gasigenes</name>
    <dbReference type="NCBI Taxonomy" id="94869"/>
    <lineage>
        <taxon>Bacteria</taxon>
        <taxon>Bacillati</taxon>
        <taxon>Bacillota</taxon>
        <taxon>Clostridia</taxon>
        <taxon>Eubacteriales</taxon>
        <taxon>Clostridiaceae</taxon>
        <taxon>Clostridium</taxon>
    </lineage>
</organism>
<dbReference type="Gene3D" id="3.30.450.20">
    <property type="entry name" value="PAS domain"/>
    <property type="match status" value="1"/>
</dbReference>
<dbReference type="Pfam" id="PF02518">
    <property type="entry name" value="HATPase_c"/>
    <property type="match status" value="1"/>
</dbReference>
<dbReference type="InterPro" id="IPR005467">
    <property type="entry name" value="His_kinase_dom"/>
</dbReference>